<dbReference type="GO" id="GO:0051903">
    <property type="term" value="F:S-(hydroxymethyl)glutathione dehydrogenase [NAD(P)+] activity"/>
    <property type="evidence" value="ECO:0007669"/>
    <property type="project" value="TreeGrafter"/>
</dbReference>
<dbReference type="Gene3D" id="3.40.50.720">
    <property type="entry name" value="NAD(P)-binding Rossmann-like Domain"/>
    <property type="match status" value="1"/>
</dbReference>
<dbReference type="InterPro" id="IPR013149">
    <property type="entry name" value="ADH-like_C"/>
</dbReference>
<dbReference type="EMBL" id="BOPG01000075">
    <property type="protein sequence ID" value="GIJ62151.1"/>
    <property type="molecule type" value="Genomic_DNA"/>
</dbReference>
<dbReference type="GO" id="GO:0005829">
    <property type="term" value="C:cytosol"/>
    <property type="evidence" value="ECO:0007669"/>
    <property type="project" value="TreeGrafter"/>
</dbReference>
<evidence type="ECO:0000256" key="5">
    <source>
        <dbReference type="ARBA" id="ARBA00023002"/>
    </source>
</evidence>
<reference evidence="9" key="1">
    <citation type="submission" date="2021-01" db="EMBL/GenBank/DDBJ databases">
        <title>Whole genome shotgun sequence of Virgisporangium aurantiacum NBRC 16421.</title>
        <authorList>
            <person name="Komaki H."/>
            <person name="Tamura T."/>
        </authorList>
    </citation>
    <scope>NUCLEOTIDE SEQUENCE</scope>
    <source>
        <strain evidence="9">NBRC 16421</strain>
    </source>
</reference>
<evidence type="ECO:0000256" key="3">
    <source>
        <dbReference type="ARBA" id="ARBA00022723"/>
    </source>
</evidence>
<dbReference type="SUPFAM" id="SSF50129">
    <property type="entry name" value="GroES-like"/>
    <property type="match status" value="1"/>
</dbReference>
<accession>A0A8J3ZII3</accession>
<dbReference type="Gene3D" id="3.90.180.10">
    <property type="entry name" value="Medium-chain alcohol dehydrogenases, catalytic domain"/>
    <property type="match status" value="1"/>
</dbReference>
<evidence type="ECO:0000256" key="4">
    <source>
        <dbReference type="ARBA" id="ARBA00022833"/>
    </source>
</evidence>
<evidence type="ECO:0000259" key="8">
    <source>
        <dbReference type="SMART" id="SM00829"/>
    </source>
</evidence>
<comment type="caution">
    <text evidence="9">The sequence shown here is derived from an EMBL/GenBank/DDBJ whole genome shotgun (WGS) entry which is preliminary data.</text>
</comment>
<dbReference type="GO" id="GO:0008270">
    <property type="term" value="F:zinc ion binding"/>
    <property type="evidence" value="ECO:0007669"/>
    <property type="project" value="InterPro"/>
</dbReference>
<keyword evidence="5" id="KW-0560">Oxidoreductase</keyword>
<evidence type="ECO:0000313" key="9">
    <source>
        <dbReference type="EMBL" id="GIJ62151.1"/>
    </source>
</evidence>
<evidence type="ECO:0000256" key="7">
    <source>
        <dbReference type="RuleBase" id="RU361277"/>
    </source>
</evidence>
<keyword evidence="4 7" id="KW-0862">Zinc</keyword>
<dbReference type="PANTHER" id="PTHR43880:SF12">
    <property type="entry name" value="ALCOHOL DEHYDROGENASE CLASS-3"/>
    <property type="match status" value="1"/>
</dbReference>
<dbReference type="PANTHER" id="PTHR43880">
    <property type="entry name" value="ALCOHOL DEHYDROGENASE"/>
    <property type="match status" value="1"/>
</dbReference>
<organism evidence="9 10">
    <name type="scientific">Virgisporangium aurantiacum</name>
    <dbReference type="NCBI Taxonomy" id="175570"/>
    <lineage>
        <taxon>Bacteria</taxon>
        <taxon>Bacillati</taxon>
        <taxon>Actinomycetota</taxon>
        <taxon>Actinomycetes</taxon>
        <taxon>Micromonosporales</taxon>
        <taxon>Micromonosporaceae</taxon>
        <taxon>Virgisporangium</taxon>
    </lineage>
</organism>
<evidence type="ECO:0000256" key="6">
    <source>
        <dbReference type="ARBA" id="ARBA00023027"/>
    </source>
</evidence>
<keyword evidence="6" id="KW-0520">NAD</keyword>
<dbReference type="PROSITE" id="PS00059">
    <property type="entry name" value="ADH_ZINC"/>
    <property type="match status" value="1"/>
</dbReference>
<dbReference type="AlphaFoldDB" id="A0A8J3ZII3"/>
<dbReference type="FunFam" id="3.40.50.720:FF:000003">
    <property type="entry name" value="S-(hydroxymethyl)glutathione dehydrogenase"/>
    <property type="match status" value="1"/>
</dbReference>
<sequence length="375" mass="38005">MLTSAAVLTTIAGAAPFAESRPVGIETLWLADPAAGEVLVRVCAAGLCHSDLSVVDGNRIRPVPMVLGHEAAGIVEAVGTNVTAVRPGDHVVFAFVPACGACVPCQSGRPPLCEPGAAANGAGTLLSGRRAWSRQDGQPVNHHLGVSGFAEHTVCAEQSLVRVPVELPLDRAALFGCALLTGVGAVVNTARVHPGSSALVVGLGGVGLAAVMGARLAGCHPIVAIDVTPDKLALAAAVGATHVLHGDDESVDAVRELTSGGVDVAFEAVGSTAALATAYDATRRGGTTVAIGLPHPDQRVAVPALSIVAEERRLVGSYMGSSVPRRDIPRYIALYRAGLLPVDLLAGSTFALAEINEAMDRLAAGATARQVLVLS</sequence>
<comment type="cofactor">
    <cofactor evidence="1 7">
        <name>Zn(2+)</name>
        <dbReference type="ChEBI" id="CHEBI:29105"/>
    </cofactor>
</comment>
<dbReference type="SUPFAM" id="SSF51735">
    <property type="entry name" value="NAD(P)-binding Rossmann-fold domains"/>
    <property type="match status" value="1"/>
</dbReference>
<comment type="similarity">
    <text evidence="2 7">Belongs to the zinc-containing alcohol dehydrogenase family.</text>
</comment>
<evidence type="ECO:0000256" key="2">
    <source>
        <dbReference type="ARBA" id="ARBA00008072"/>
    </source>
</evidence>
<keyword evidence="10" id="KW-1185">Reference proteome</keyword>
<protein>
    <submittedName>
        <fullName evidence="9">Alcohol dehydrogenase</fullName>
    </submittedName>
</protein>
<dbReference type="GO" id="GO:0046294">
    <property type="term" value="P:formaldehyde catabolic process"/>
    <property type="evidence" value="ECO:0007669"/>
    <property type="project" value="TreeGrafter"/>
</dbReference>
<dbReference type="SMART" id="SM00829">
    <property type="entry name" value="PKS_ER"/>
    <property type="match status" value="1"/>
</dbReference>
<dbReference type="InterPro" id="IPR002328">
    <property type="entry name" value="ADH_Zn_CS"/>
</dbReference>
<dbReference type="Pfam" id="PF08240">
    <property type="entry name" value="ADH_N"/>
    <property type="match status" value="1"/>
</dbReference>
<dbReference type="InterPro" id="IPR020843">
    <property type="entry name" value="ER"/>
</dbReference>
<dbReference type="Pfam" id="PF00107">
    <property type="entry name" value="ADH_zinc_N"/>
    <property type="match status" value="1"/>
</dbReference>
<dbReference type="Proteomes" id="UP000612585">
    <property type="component" value="Unassembled WGS sequence"/>
</dbReference>
<gene>
    <name evidence="9" type="ORF">Vau01_096670</name>
</gene>
<proteinExistence type="inferred from homology"/>
<evidence type="ECO:0000313" key="10">
    <source>
        <dbReference type="Proteomes" id="UP000612585"/>
    </source>
</evidence>
<evidence type="ECO:0000256" key="1">
    <source>
        <dbReference type="ARBA" id="ARBA00001947"/>
    </source>
</evidence>
<dbReference type="RefSeq" id="WP_204007649.1">
    <property type="nucleotide sequence ID" value="NZ_BOPG01000075.1"/>
</dbReference>
<keyword evidence="3 7" id="KW-0479">Metal-binding</keyword>
<dbReference type="InterPro" id="IPR036291">
    <property type="entry name" value="NAD(P)-bd_dom_sf"/>
</dbReference>
<name>A0A8J3ZII3_9ACTN</name>
<feature type="domain" description="Enoyl reductase (ER)" evidence="8">
    <location>
        <begin position="24"/>
        <end position="372"/>
    </location>
</feature>
<dbReference type="InterPro" id="IPR011032">
    <property type="entry name" value="GroES-like_sf"/>
</dbReference>
<dbReference type="InterPro" id="IPR013154">
    <property type="entry name" value="ADH-like_N"/>
</dbReference>